<dbReference type="PANTHER" id="PTHR32322">
    <property type="entry name" value="INNER MEMBRANE TRANSPORTER"/>
    <property type="match status" value="1"/>
</dbReference>
<dbReference type="RefSeq" id="WP_263594832.1">
    <property type="nucleotide sequence ID" value="NZ_CP107020.1"/>
</dbReference>
<feature type="transmembrane region" description="Helical" evidence="6">
    <location>
        <begin position="27"/>
        <end position="47"/>
    </location>
</feature>
<dbReference type="SUPFAM" id="SSF103481">
    <property type="entry name" value="Multidrug resistance efflux transporter EmrE"/>
    <property type="match status" value="1"/>
</dbReference>
<accession>A0ABY6G340</accession>
<reference evidence="8" key="1">
    <citation type="submission" date="2022-10" db="EMBL/GenBank/DDBJ databases">
        <title>Whole-Genome Sequencing of Brachybacterium huguangmaarense BRM-3, Isolated from Betula schmidtii.</title>
        <authorList>
            <person name="Haam D."/>
        </authorList>
    </citation>
    <scope>NUCLEOTIDE SEQUENCE</scope>
    <source>
        <strain evidence="8">BRM-3</strain>
    </source>
</reference>
<name>A0ABY6G340_9MICO</name>
<keyword evidence="9" id="KW-1185">Reference proteome</keyword>
<keyword evidence="5 6" id="KW-0472">Membrane</keyword>
<organism evidence="8 9">
    <name type="scientific">Brachybacterium huguangmaarense</name>
    <dbReference type="NCBI Taxonomy" id="1652028"/>
    <lineage>
        <taxon>Bacteria</taxon>
        <taxon>Bacillati</taxon>
        <taxon>Actinomycetota</taxon>
        <taxon>Actinomycetes</taxon>
        <taxon>Micrococcales</taxon>
        <taxon>Dermabacteraceae</taxon>
        <taxon>Brachybacterium</taxon>
    </lineage>
</organism>
<feature type="domain" description="EamA" evidence="7">
    <location>
        <begin position="2"/>
        <end position="136"/>
    </location>
</feature>
<sequence length="317" mass="31278">MIGIVLAALLWGTTGTAATLLPDGIGPLATGASTMAVGGLLLALTAPRATTAVLRSGGAWRWVVPGALCTAVYPLAFYSGMSLAGVAIGNVTALGTAPVFALVLELLFEPAERRPVLTVRWAVSGAAAVLGVALLSVVGHGGASAGPGGQVSLGVGLGLLAGLTYAGYSYTAARLMREGHASRGAVAAQFGLGGLVLVPVLLVVGRPVLTGSGTVADTPLAHVLGPVPPLAVLAYLAIGPMFLAYVAFGRGLRTVPSSRATTVTLLEPFVATILAVLAVGERLGPLGWVALALVLGGVVLTATEPEAPGPVPVAAGP</sequence>
<evidence type="ECO:0000313" key="8">
    <source>
        <dbReference type="EMBL" id="UYG17624.1"/>
    </source>
</evidence>
<evidence type="ECO:0000313" key="9">
    <source>
        <dbReference type="Proteomes" id="UP001164305"/>
    </source>
</evidence>
<proteinExistence type="inferred from homology"/>
<feature type="transmembrane region" description="Helical" evidence="6">
    <location>
        <begin position="59"/>
        <end position="77"/>
    </location>
</feature>
<feature type="transmembrane region" description="Helical" evidence="6">
    <location>
        <begin position="229"/>
        <end position="248"/>
    </location>
</feature>
<keyword evidence="3 6" id="KW-0812">Transmembrane</keyword>
<evidence type="ECO:0000256" key="4">
    <source>
        <dbReference type="ARBA" id="ARBA00022989"/>
    </source>
</evidence>
<dbReference type="Pfam" id="PF00892">
    <property type="entry name" value="EamA"/>
    <property type="match status" value="2"/>
</dbReference>
<dbReference type="Proteomes" id="UP001164305">
    <property type="component" value="Chromosome"/>
</dbReference>
<evidence type="ECO:0000256" key="2">
    <source>
        <dbReference type="ARBA" id="ARBA00007362"/>
    </source>
</evidence>
<gene>
    <name evidence="8" type="ORF">BRM3_04135</name>
</gene>
<evidence type="ECO:0000256" key="5">
    <source>
        <dbReference type="ARBA" id="ARBA00023136"/>
    </source>
</evidence>
<dbReference type="EMBL" id="CP107020">
    <property type="protein sequence ID" value="UYG17624.1"/>
    <property type="molecule type" value="Genomic_DNA"/>
</dbReference>
<dbReference type="PANTHER" id="PTHR32322:SF2">
    <property type="entry name" value="EAMA DOMAIN-CONTAINING PROTEIN"/>
    <property type="match status" value="1"/>
</dbReference>
<comment type="similarity">
    <text evidence="2">Belongs to the EamA transporter family.</text>
</comment>
<evidence type="ECO:0000259" key="7">
    <source>
        <dbReference type="Pfam" id="PF00892"/>
    </source>
</evidence>
<feature type="domain" description="EamA" evidence="7">
    <location>
        <begin position="153"/>
        <end position="302"/>
    </location>
</feature>
<dbReference type="InterPro" id="IPR037185">
    <property type="entry name" value="EmrE-like"/>
</dbReference>
<evidence type="ECO:0000256" key="1">
    <source>
        <dbReference type="ARBA" id="ARBA00004141"/>
    </source>
</evidence>
<dbReference type="InterPro" id="IPR000620">
    <property type="entry name" value="EamA_dom"/>
</dbReference>
<feature type="transmembrane region" description="Helical" evidence="6">
    <location>
        <begin position="83"/>
        <end position="107"/>
    </location>
</feature>
<comment type="subcellular location">
    <subcellularLocation>
        <location evidence="1">Membrane</location>
        <topology evidence="1">Multi-pass membrane protein</topology>
    </subcellularLocation>
</comment>
<protein>
    <submittedName>
        <fullName evidence="8">DMT family transporter</fullName>
    </submittedName>
</protein>
<evidence type="ECO:0000256" key="3">
    <source>
        <dbReference type="ARBA" id="ARBA00022692"/>
    </source>
</evidence>
<feature type="transmembrane region" description="Helical" evidence="6">
    <location>
        <begin position="185"/>
        <end position="209"/>
    </location>
</feature>
<feature type="transmembrane region" description="Helical" evidence="6">
    <location>
        <begin position="151"/>
        <end position="173"/>
    </location>
</feature>
<keyword evidence="4 6" id="KW-1133">Transmembrane helix</keyword>
<feature type="transmembrane region" description="Helical" evidence="6">
    <location>
        <begin position="119"/>
        <end position="139"/>
    </location>
</feature>
<dbReference type="InterPro" id="IPR050638">
    <property type="entry name" value="AA-Vitamin_Transporters"/>
</dbReference>
<evidence type="ECO:0000256" key="6">
    <source>
        <dbReference type="SAM" id="Phobius"/>
    </source>
</evidence>